<feature type="domain" description="FAD-dependent urate hydroxylase HpyO/Asp monooxygenase CreE-like FAD/NAD(P)-binding" evidence="1">
    <location>
        <begin position="11"/>
        <end position="179"/>
    </location>
</feature>
<dbReference type="SUPFAM" id="SSF51905">
    <property type="entry name" value="FAD/NAD(P)-binding domain"/>
    <property type="match status" value="1"/>
</dbReference>
<dbReference type="InterPro" id="IPR036188">
    <property type="entry name" value="FAD/NAD-bd_sf"/>
</dbReference>
<dbReference type="InterPro" id="IPR052189">
    <property type="entry name" value="L-asp_N-monooxygenase_NS-form"/>
</dbReference>
<comment type="caution">
    <text evidence="2">The sequence shown here is derived from an EMBL/GenBank/DDBJ whole genome shotgun (WGS) entry which is preliminary data.</text>
</comment>
<dbReference type="Proteomes" id="UP001595814">
    <property type="component" value="Unassembled WGS sequence"/>
</dbReference>
<dbReference type="PANTHER" id="PTHR40254:SF1">
    <property type="entry name" value="BLR0577 PROTEIN"/>
    <property type="match status" value="1"/>
</dbReference>
<name>A0ABV8JIW5_9FLAO</name>
<reference evidence="3" key="1">
    <citation type="journal article" date="2019" name="Int. J. Syst. Evol. Microbiol.">
        <title>The Global Catalogue of Microorganisms (GCM) 10K type strain sequencing project: providing services to taxonomists for standard genome sequencing and annotation.</title>
        <authorList>
            <consortium name="The Broad Institute Genomics Platform"/>
            <consortium name="The Broad Institute Genome Sequencing Center for Infectious Disease"/>
            <person name="Wu L."/>
            <person name="Ma J."/>
        </authorList>
    </citation>
    <scope>NUCLEOTIDE SEQUENCE [LARGE SCALE GENOMIC DNA]</scope>
    <source>
        <strain evidence="3">CECT 7477</strain>
    </source>
</reference>
<evidence type="ECO:0000313" key="2">
    <source>
        <dbReference type="EMBL" id="MFC4094335.1"/>
    </source>
</evidence>
<dbReference type="InterPro" id="IPR038732">
    <property type="entry name" value="HpyO/CreE_NAD-binding"/>
</dbReference>
<keyword evidence="3" id="KW-1185">Reference proteome</keyword>
<accession>A0ABV8JIW5</accession>
<organism evidence="2 3">
    <name type="scientific">Euzebyella saccharophila</name>
    <dbReference type="NCBI Taxonomy" id="679664"/>
    <lineage>
        <taxon>Bacteria</taxon>
        <taxon>Pseudomonadati</taxon>
        <taxon>Bacteroidota</taxon>
        <taxon>Flavobacteriia</taxon>
        <taxon>Flavobacteriales</taxon>
        <taxon>Flavobacteriaceae</taxon>
        <taxon>Euzebyella</taxon>
    </lineage>
</organism>
<proteinExistence type="predicted"/>
<dbReference type="Pfam" id="PF13454">
    <property type="entry name" value="NAD_binding_9"/>
    <property type="match status" value="1"/>
</dbReference>
<dbReference type="PANTHER" id="PTHR40254">
    <property type="entry name" value="BLR0577 PROTEIN"/>
    <property type="match status" value="1"/>
</dbReference>
<dbReference type="EMBL" id="JBHSAW010000001">
    <property type="protein sequence ID" value="MFC4094335.1"/>
    <property type="molecule type" value="Genomic_DNA"/>
</dbReference>
<protein>
    <submittedName>
        <fullName evidence="2">FAD/NAD(P)-binding protein</fullName>
    </submittedName>
</protein>
<gene>
    <name evidence="2" type="ORF">ACFOUT_00515</name>
</gene>
<evidence type="ECO:0000259" key="1">
    <source>
        <dbReference type="Pfam" id="PF13454"/>
    </source>
</evidence>
<dbReference type="RefSeq" id="WP_192462577.1">
    <property type="nucleotide sequence ID" value="NZ_JACYFJ010000004.1"/>
</dbReference>
<sequence>MSNSNNIKTLAIIGLGPRGLYALEQFLRYSSHLSNKNYCHILIFEPQEHLGAGSVWRIEQPSSNWLNISERSLEELPKRPEINGMGFHIPGFPAYRAWSLKNGSTKEGQPDVFPPRSKLGTYLNARFKTLAKELIGKDIISIYKENIHQIAFEKEKFLLTDENSRSYEADEVLLTVGHQPTKLSNQLKSWKEHASTASDILLFEKAYPIERLTNEVKINHSSVIGLRGFGLSMLDAMRALTIDRGGEFIETDSHTLECSFKTTPKVPKTLLPFSLEGLPLAPKPLNESIDKLYEPTQDEVLTFKKSISEVGQGKSIKEDAQFLKDEIVKIVVRVYAKLPNKIENHTTPDEIKRVSLAWLEDEKFQHPLLLNHQLKKREVIERFIQMALNKSAISLDYCIGQVWRHLQSTWYDAFSHANQPEETIARVIDLHERLKRYSYGPPLKSMQQLMALLRAGIMDLSYVSDPKIELVETGWKLTKNQKAAHVNCMVNCVLDSPKLLKIKSPVVVNLLKDKLIEPIHTELGLDTYKNGLVKCKDKSKNIPLAVLGRLSKGSVVGVDAILECFDGQVSKWAEESAARILGEQTND</sequence>
<evidence type="ECO:0000313" key="3">
    <source>
        <dbReference type="Proteomes" id="UP001595814"/>
    </source>
</evidence>